<dbReference type="AlphaFoldDB" id="A0A4C1XFY2"/>
<gene>
    <name evidence="2" type="ORF">EVAR_46039_1</name>
</gene>
<dbReference type="EMBL" id="BGZK01000829">
    <property type="protein sequence ID" value="GBP62010.1"/>
    <property type="molecule type" value="Genomic_DNA"/>
</dbReference>
<organism evidence="2 3">
    <name type="scientific">Eumeta variegata</name>
    <name type="common">Bagworm moth</name>
    <name type="synonym">Eumeta japonica</name>
    <dbReference type="NCBI Taxonomy" id="151549"/>
    <lineage>
        <taxon>Eukaryota</taxon>
        <taxon>Metazoa</taxon>
        <taxon>Ecdysozoa</taxon>
        <taxon>Arthropoda</taxon>
        <taxon>Hexapoda</taxon>
        <taxon>Insecta</taxon>
        <taxon>Pterygota</taxon>
        <taxon>Neoptera</taxon>
        <taxon>Endopterygota</taxon>
        <taxon>Lepidoptera</taxon>
        <taxon>Glossata</taxon>
        <taxon>Ditrysia</taxon>
        <taxon>Tineoidea</taxon>
        <taxon>Psychidae</taxon>
        <taxon>Oiketicinae</taxon>
        <taxon>Eumeta</taxon>
    </lineage>
</organism>
<sequence>MVSIEGGTSKSTLLTAEARKSNKRKRGVRISELFLAEYESEQGGGGDIDGRVRAGNDIKRVRVMLRVTERSRKATIILSSPVYDIEK</sequence>
<accession>A0A4C1XFY2</accession>
<name>A0A4C1XFY2_EUMVA</name>
<comment type="caution">
    <text evidence="2">The sequence shown here is derived from an EMBL/GenBank/DDBJ whole genome shotgun (WGS) entry which is preliminary data.</text>
</comment>
<evidence type="ECO:0000313" key="3">
    <source>
        <dbReference type="Proteomes" id="UP000299102"/>
    </source>
</evidence>
<evidence type="ECO:0000313" key="2">
    <source>
        <dbReference type="EMBL" id="GBP62010.1"/>
    </source>
</evidence>
<reference evidence="2 3" key="1">
    <citation type="journal article" date="2019" name="Commun. Biol.">
        <title>The bagworm genome reveals a unique fibroin gene that provides high tensile strength.</title>
        <authorList>
            <person name="Kono N."/>
            <person name="Nakamura H."/>
            <person name="Ohtoshi R."/>
            <person name="Tomita M."/>
            <person name="Numata K."/>
            <person name="Arakawa K."/>
        </authorList>
    </citation>
    <scope>NUCLEOTIDE SEQUENCE [LARGE SCALE GENOMIC DNA]</scope>
</reference>
<feature type="compositionally biased region" description="Polar residues" evidence="1">
    <location>
        <begin position="1"/>
        <end position="14"/>
    </location>
</feature>
<dbReference type="Proteomes" id="UP000299102">
    <property type="component" value="Unassembled WGS sequence"/>
</dbReference>
<keyword evidence="3" id="KW-1185">Reference proteome</keyword>
<feature type="region of interest" description="Disordered" evidence="1">
    <location>
        <begin position="1"/>
        <end position="24"/>
    </location>
</feature>
<proteinExistence type="predicted"/>
<evidence type="ECO:0000256" key="1">
    <source>
        <dbReference type="SAM" id="MobiDB-lite"/>
    </source>
</evidence>
<protein>
    <submittedName>
        <fullName evidence="2">Uncharacterized protein</fullName>
    </submittedName>
</protein>